<evidence type="ECO:0000256" key="11">
    <source>
        <dbReference type="ARBA" id="ARBA00023014"/>
    </source>
</evidence>
<dbReference type="InterPro" id="IPR058240">
    <property type="entry name" value="rSAM_sf"/>
</dbReference>
<evidence type="ECO:0000256" key="13">
    <source>
        <dbReference type="ARBA" id="ARBA00030756"/>
    </source>
</evidence>
<evidence type="ECO:0000256" key="8">
    <source>
        <dbReference type="ARBA" id="ARBA00022723"/>
    </source>
</evidence>
<dbReference type="SUPFAM" id="SSF102114">
    <property type="entry name" value="Radical SAM enzymes"/>
    <property type="match status" value="1"/>
</dbReference>
<evidence type="ECO:0000256" key="4">
    <source>
        <dbReference type="ARBA" id="ARBA00008703"/>
    </source>
</evidence>
<evidence type="ECO:0000313" key="16">
    <source>
        <dbReference type="Proteomes" id="UP001589628"/>
    </source>
</evidence>
<comment type="similarity">
    <text evidence="4">Belongs to the radical SAM superfamily. KamA family.</text>
</comment>
<keyword evidence="6" id="KW-0004">4Fe-4S</keyword>
<keyword evidence="11" id="KW-0411">Iron-sulfur</keyword>
<evidence type="ECO:0000256" key="2">
    <source>
        <dbReference type="ARBA" id="ARBA00001933"/>
    </source>
</evidence>
<evidence type="ECO:0000256" key="12">
    <source>
        <dbReference type="ARBA" id="ARBA00023235"/>
    </source>
</evidence>
<evidence type="ECO:0000256" key="5">
    <source>
        <dbReference type="ARBA" id="ARBA00022363"/>
    </source>
</evidence>
<evidence type="ECO:0000313" key="15">
    <source>
        <dbReference type="EMBL" id="MFB9886505.1"/>
    </source>
</evidence>
<comment type="cofactor">
    <cofactor evidence="3">
        <name>[4Fe-4S] cluster</name>
        <dbReference type="ChEBI" id="CHEBI:49883"/>
    </cofactor>
</comment>
<dbReference type="InterPro" id="IPR003739">
    <property type="entry name" value="Lys_aminomutase/Glu_NH3_mut"/>
</dbReference>
<dbReference type="InterPro" id="IPR013785">
    <property type="entry name" value="Aldolase_TIM"/>
</dbReference>
<reference evidence="15 16" key="1">
    <citation type="submission" date="2024-09" db="EMBL/GenBank/DDBJ databases">
        <authorList>
            <person name="Sun Q."/>
            <person name="Mori K."/>
        </authorList>
    </citation>
    <scope>NUCLEOTIDE SEQUENCE [LARGE SCALE GENOMIC DNA]</scope>
    <source>
        <strain evidence="15 16">ATCC 51285</strain>
    </source>
</reference>
<dbReference type="InterPro" id="IPR007197">
    <property type="entry name" value="rSAM"/>
</dbReference>
<accession>A0ABV5ZB47</accession>
<dbReference type="PANTHER" id="PTHR30538:SF1">
    <property type="entry name" value="L-LYSINE 2,3-AMINOMUTASE"/>
    <property type="match status" value="1"/>
</dbReference>
<evidence type="ECO:0000256" key="10">
    <source>
        <dbReference type="ARBA" id="ARBA00023004"/>
    </source>
</evidence>
<evidence type="ECO:0000256" key="3">
    <source>
        <dbReference type="ARBA" id="ARBA00001966"/>
    </source>
</evidence>
<dbReference type="InterPro" id="IPR022462">
    <property type="entry name" value="EpmB"/>
</dbReference>
<keyword evidence="12" id="KW-0413">Isomerase</keyword>
<comment type="cofactor">
    <cofactor evidence="2">
        <name>pyridoxal 5'-phosphate</name>
        <dbReference type="ChEBI" id="CHEBI:597326"/>
    </cofactor>
</comment>
<organism evidence="15 16">
    <name type="scientific">Balneatrix alpica</name>
    <dbReference type="NCBI Taxonomy" id="75684"/>
    <lineage>
        <taxon>Bacteria</taxon>
        <taxon>Pseudomonadati</taxon>
        <taxon>Pseudomonadota</taxon>
        <taxon>Gammaproteobacteria</taxon>
        <taxon>Oceanospirillales</taxon>
        <taxon>Balneatrichaceae</taxon>
        <taxon>Balneatrix</taxon>
    </lineage>
</organism>
<evidence type="ECO:0000256" key="1">
    <source>
        <dbReference type="ARBA" id="ARBA00001352"/>
    </source>
</evidence>
<keyword evidence="9" id="KW-0663">Pyridoxal phosphate</keyword>
<dbReference type="CDD" id="cd01335">
    <property type="entry name" value="Radical_SAM"/>
    <property type="match status" value="1"/>
</dbReference>
<dbReference type="NCBIfam" id="TIGR03821">
    <property type="entry name" value="EFP_modif_epmB"/>
    <property type="match status" value="1"/>
</dbReference>
<dbReference type="SFLD" id="SFLDS00029">
    <property type="entry name" value="Radical_SAM"/>
    <property type="match status" value="1"/>
</dbReference>
<keyword evidence="10" id="KW-0408">Iron</keyword>
<dbReference type="PIRSF" id="PIRSF004911">
    <property type="entry name" value="DUF160"/>
    <property type="match status" value="1"/>
</dbReference>
<sequence length="350" mass="38693">MITQSLSNGQPLPLIDQPSSRWQEEMRTVIRQPAELLQLLQLDPGLLPAAEQAARLFPLRVPRPYLQRMQPGNPQDPLLLQVLPLGLELQSVPGFASDPLEEANSNPLPGLIHKYASRVLLIANGACAINCRYCFRRHFPYEDNNPSRAEWQPILDYIQAHPEVNEVILSGGDPLANSDSRLAALITALEALPQLSRLRIHSRLPVVIPSRVTPELVQILGQSRLKVVLVSHINHPQEIDAEVCTQLSKLRQAGVHLLNQAVLLKGINDQLSTQVALAEALFAADILPYYLFVLDNVAGAAHFAISDSQAEQLHLQLQQKLPGFLVAKLAREVPGRPHKTLLPSSPWLSP</sequence>
<feature type="domain" description="Radical SAM core" evidence="14">
    <location>
        <begin position="112"/>
        <end position="336"/>
    </location>
</feature>
<dbReference type="NCBIfam" id="TIGR00238">
    <property type="entry name" value="KamA family radical SAM protein"/>
    <property type="match status" value="1"/>
</dbReference>
<dbReference type="Proteomes" id="UP001589628">
    <property type="component" value="Unassembled WGS sequence"/>
</dbReference>
<dbReference type="SFLD" id="SFLDG01070">
    <property type="entry name" value="PLP-dependent"/>
    <property type="match status" value="1"/>
</dbReference>
<dbReference type="PANTHER" id="PTHR30538">
    <property type="entry name" value="LYSINE 2,3-AMINOMUTASE-RELATED"/>
    <property type="match status" value="1"/>
</dbReference>
<evidence type="ECO:0000256" key="7">
    <source>
        <dbReference type="ARBA" id="ARBA00022691"/>
    </source>
</evidence>
<gene>
    <name evidence="15" type="primary">epmB</name>
    <name evidence="15" type="ORF">ACFFLH_08795</name>
</gene>
<dbReference type="Pfam" id="PF04055">
    <property type="entry name" value="Radical_SAM"/>
    <property type="match status" value="1"/>
</dbReference>
<comment type="caution">
    <text evidence="15">The sequence shown here is derived from an EMBL/GenBank/DDBJ whole genome shotgun (WGS) entry which is preliminary data.</text>
</comment>
<protein>
    <recommendedName>
        <fullName evidence="5">L-lysine 2,3-aminomutase</fullName>
    </recommendedName>
    <alternativeName>
        <fullName evidence="13">EF-P post-translational modification enzyme B</fullName>
    </alternativeName>
</protein>
<name>A0ABV5ZB47_9GAMM</name>
<keyword evidence="8" id="KW-0479">Metal-binding</keyword>
<dbReference type="EMBL" id="JBHLZN010000002">
    <property type="protein sequence ID" value="MFB9886505.1"/>
    <property type="molecule type" value="Genomic_DNA"/>
</dbReference>
<dbReference type="Gene3D" id="3.20.20.70">
    <property type="entry name" value="Aldolase class I"/>
    <property type="match status" value="1"/>
</dbReference>
<evidence type="ECO:0000256" key="6">
    <source>
        <dbReference type="ARBA" id="ARBA00022485"/>
    </source>
</evidence>
<evidence type="ECO:0000259" key="14">
    <source>
        <dbReference type="PROSITE" id="PS51918"/>
    </source>
</evidence>
<proteinExistence type="inferred from homology"/>
<evidence type="ECO:0000256" key="9">
    <source>
        <dbReference type="ARBA" id="ARBA00022898"/>
    </source>
</evidence>
<keyword evidence="7" id="KW-0949">S-adenosyl-L-methionine</keyword>
<dbReference type="RefSeq" id="WP_027311941.1">
    <property type="nucleotide sequence ID" value="NZ_JBHLZN010000002.1"/>
</dbReference>
<comment type="catalytic activity">
    <reaction evidence="1">
        <text>L-lysine = D-beta-lysine</text>
        <dbReference type="Rhea" id="RHEA:44148"/>
        <dbReference type="ChEBI" id="CHEBI:32551"/>
        <dbReference type="ChEBI" id="CHEBI:84138"/>
    </reaction>
</comment>
<keyword evidence="16" id="KW-1185">Reference proteome</keyword>
<dbReference type="SFLD" id="SFLDF00314">
    <property type="entry name" value="L-lysine_2_3-aminomutase_(yjeK"/>
    <property type="match status" value="1"/>
</dbReference>
<dbReference type="PROSITE" id="PS51918">
    <property type="entry name" value="RADICAL_SAM"/>
    <property type="match status" value="1"/>
</dbReference>